<dbReference type="OrthoDB" id="2360475at2"/>
<dbReference type="RefSeq" id="WP_005985549.1">
    <property type="nucleotide sequence ID" value="NZ_AOSV01000013.1"/>
</dbReference>
<feature type="domain" description="Polysaccharide chain length determinant N-terminal" evidence="8">
    <location>
        <begin position="8"/>
        <end position="101"/>
    </location>
</feature>
<dbReference type="GO" id="GO:0005886">
    <property type="term" value="C:plasma membrane"/>
    <property type="evidence" value="ECO:0007669"/>
    <property type="project" value="UniProtKB-SubCell"/>
</dbReference>
<evidence type="ECO:0000313" key="9">
    <source>
        <dbReference type="EMBL" id="EMG37778.1"/>
    </source>
</evidence>
<name>M5Q2X4_DESAF</name>
<keyword evidence="4 7" id="KW-1133">Transmembrane helix</keyword>
<evidence type="ECO:0000256" key="2">
    <source>
        <dbReference type="ARBA" id="ARBA00022475"/>
    </source>
</evidence>
<evidence type="ECO:0000256" key="1">
    <source>
        <dbReference type="ARBA" id="ARBA00004651"/>
    </source>
</evidence>
<dbReference type="Pfam" id="PF02706">
    <property type="entry name" value="Wzz"/>
    <property type="match status" value="1"/>
</dbReference>
<keyword evidence="2" id="KW-1003">Cell membrane</keyword>
<dbReference type="AlphaFoldDB" id="M5Q2X4"/>
<feature type="coiled-coil region" evidence="6">
    <location>
        <begin position="354"/>
        <end position="398"/>
    </location>
</feature>
<feature type="transmembrane region" description="Helical" evidence="7">
    <location>
        <begin position="441"/>
        <end position="461"/>
    </location>
</feature>
<gene>
    <name evidence="9" type="ORF">PCS_01428</name>
</gene>
<protein>
    <recommendedName>
        <fullName evidence="8">Polysaccharide chain length determinant N-terminal domain-containing protein</fullName>
    </recommendedName>
</protein>
<evidence type="ECO:0000256" key="4">
    <source>
        <dbReference type="ARBA" id="ARBA00022989"/>
    </source>
</evidence>
<dbReference type="EMBL" id="AOSV01000013">
    <property type="protein sequence ID" value="EMG37778.1"/>
    <property type="molecule type" value="Genomic_DNA"/>
</dbReference>
<dbReference type="GO" id="GO:0004713">
    <property type="term" value="F:protein tyrosine kinase activity"/>
    <property type="evidence" value="ECO:0007669"/>
    <property type="project" value="TreeGrafter"/>
</dbReference>
<keyword evidence="3 7" id="KW-0812">Transmembrane</keyword>
<comment type="caution">
    <text evidence="9">The sequence shown here is derived from an EMBL/GenBank/DDBJ whole genome shotgun (WGS) entry which is preliminary data.</text>
</comment>
<evidence type="ECO:0000256" key="6">
    <source>
        <dbReference type="SAM" id="Coils"/>
    </source>
</evidence>
<reference evidence="9 10" key="1">
    <citation type="journal article" date="2013" name="Genome Announc.">
        <title>Draft Genome Sequence for Desulfovibrio africanus Strain PCS.</title>
        <authorList>
            <person name="Brown S.D."/>
            <person name="Utturkar S.M."/>
            <person name="Arkin A.P."/>
            <person name="Deutschbauer A.M."/>
            <person name="Elias D.A."/>
            <person name="Hazen T.C."/>
            <person name="Chakraborty R."/>
        </authorList>
    </citation>
    <scope>NUCLEOTIDE SEQUENCE [LARGE SCALE GENOMIC DNA]</scope>
    <source>
        <strain evidence="9 10">PCS</strain>
    </source>
</reference>
<evidence type="ECO:0000256" key="7">
    <source>
        <dbReference type="SAM" id="Phobius"/>
    </source>
</evidence>
<dbReference type="PANTHER" id="PTHR32309:SF13">
    <property type="entry name" value="FERRIC ENTEROBACTIN TRANSPORT PROTEIN FEPE"/>
    <property type="match status" value="1"/>
</dbReference>
<sequence length="497" mass="56755">MNKSEDYLRQFFIILFAHKRFMLWVGTAFTLAAVAVAYLFPPVYEVSGLILVKSKKIELPPEHPGERANSRSVLPPSREDVLSEIRIVRSRELINRTAQDLIAKNAIPDEEQNDSAFKVWIKSHAKQALVGLGLLQDLNLSPTEKLVRSIEEDLEAIVVPGSNVIELRLMSADPKVGATIINTVMEQYLRYRLMIFSSQSSEEVFAGHYDRYMAQIQALEQQKVNLLRQHSITVSDSTGENQTLMINAIVAELQVLEDDMYRQERTLEFLGGLAARYNAQGNGNMEPISYSFSNPELNAFNQNLNELLFSYTQAMKNYKRSSPVVLQLQKQIVETRRNILVLINNDIATRQNDLATQRTLVQRKREQLEELRTSNIELAATKMELDRIEEAIRLYRQNLETFFTAREDSKIEKESELARMANVQVFNWATPPDRPAFPNKMLVIPLGVITGLVLAFSLACIREIFDHTFKTPEQVERYLGLPVIGSIPENKRLAREV</sequence>
<dbReference type="PATRIC" id="fig|1262666.3.peg.1446"/>
<dbReference type="InterPro" id="IPR050445">
    <property type="entry name" value="Bact_polysacc_biosynth/exp"/>
</dbReference>
<dbReference type="Proteomes" id="UP000011922">
    <property type="component" value="Unassembled WGS sequence"/>
</dbReference>
<accession>M5Q2X4</accession>
<dbReference type="InterPro" id="IPR003856">
    <property type="entry name" value="LPS_length_determ_N"/>
</dbReference>
<evidence type="ECO:0000256" key="5">
    <source>
        <dbReference type="ARBA" id="ARBA00023136"/>
    </source>
</evidence>
<evidence type="ECO:0000256" key="3">
    <source>
        <dbReference type="ARBA" id="ARBA00022692"/>
    </source>
</evidence>
<feature type="transmembrane region" description="Helical" evidence="7">
    <location>
        <begin position="21"/>
        <end position="40"/>
    </location>
</feature>
<keyword evidence="6" id="KW-0175">Coiled coil</keyword>
<evidence type="ECO:0000259" key="8">
    <source>
        <dbReference type="Pfam" id="PF02706"/>
    </source>
</evidence>
<keyword evidence="5 7" id="KW-0472">Membrane</keyword>
<dbReference type="PANTHER" id="PTHR32309">
    <property type="entry name" value="TYROSINE-PROTEIN KINASE"/>
    <property type="match status" value="1"/>
</dbReference>
<evidence type="ECO:0000313" key="10">
    <source>
        <dbReference type="Proteomes" id="UP000011922"/>
    </source>
</evidence>
<comment type="subcellular location">
    <subcellularLocation>
        <location evidence="1">Cell membrane</location>
        <topology evidence="1">Multi-pass membrane protein</topology>
    </subcellularLocation>
</comment>
<proteinExistence type="predicted"/>
<organism evidence="9 10">
    <name type="scientific">Desulfocurvibacter africanus PCS</name>
    <dbReference type="NCBI Taxonomy" id="1262666"/>
    <lineage>
        <taxon>Bacteria</taxon>
        <taxon>Pseudomonadati</taxon>
        <taxon>Thermodesulfobacteriota</taxon>
        <taxon>Desulfovibrionia</taxon>
        <taxon>Desulfovibrionales</taxon>
        <taxon>Desulfovibrionaceae</taxon>
        <taxon>Desulfocurvibacter</taxon>
    </lineage>
</organism>